<evidence type="ECO:0000313" key="3">
    <source>
        <dbReference type="Proteomes" id="UP000253606"/>
    </source>
</evidence>
<dbReference type="InterPro" id="IPR014710">
    <property type="entry name" value="RmlC-like_jellyroll"/>
</dbReference>
<sequence>MPSQPEYILAGVLMKQHLAGDQTAGALSMFENRSTGPSRTPIHVHEHDDEALHMLEGEMRAIIAGKEQSIRAGETVFLPRGIPHQLMNISGQPTHYLLLCTPSGFEGFLAEGGHLRAPGEQVQAPSPEDIERMKAAAPRFGITLLTGW</sequence>
<dbReference type="RefSeq" id="WP_114211391.1">
    <property type="nucleotide sequence ID" value="NZ_CP030843.1"/>
</dbReference>
<dbReference type="OrthoDB" id="9798709at2"/>
<keyword evidence="3" id="KW-1185">Reference proteome</keyword>
<dbReference type="Proteomes" id="UP000253606">
    <property type="component" value="Plasmid pACPOL4"/>
</dbReference>
<dbReference type="InterPro" id="IPR053146">
    <property type="entry name" value="QDO-like"/>
</dbReference>
<name>A0A2Z5GC88_9BACT</name>
<dbReference type="SUPFAM" id="SSF51182">
    <property type="entry name" value="RmlC-like cupins"/>
    <property type="match status" value="1"/>
</dbReference>
<dbReference type="KEGG" id="abas:ACPOL_7025"/>
<evidence type="ECO:0000313" key="2">
    <source>
        <dbReference type="EMBL" id="AXC16225.1"/>
    </source>
</evidence>
<proteinExistence type="predicted"/>
<dbReference type="AlphaFoldDB" id="A0A2Z5GC88"/>
<gene>
    <name evidence="2" type="ORF">ACPOL_7025</name>
</gene>
<dbReference type="InterPro" id="IPR013096">
    <property type="entry name" value="Cupin_2"/>
</dbReference>
<geneLocation type="plasmid" evidence="3">
    <name>pacpol4</name>
</geneLocation>
<protein>
    <submittedName>
        <fullName evidence="2">Putative conserved protein, contains double-stranded beta-helix domain</fullName>
    </submittedName>
</protein>
<dbReference type="EMBL" id="CP030843">
    <property type="protein sequence ID" value="AXC16225.1"/>
    <property type="molecule type" value="Genomic_DNA"/>
</dbReference>
<evidence type="ECO:0000259" key="1">
    <source>
        <dbReference type="Pfam" id="PF07883"/>
    </source>
</evidence>
<accession>A0A2Z5GC88</accession>
<dbReference type="PANTHER" id="PTHR36440:SF1">
    <property type="entry name" value="PUTATIVE (AFU_ORTHOLOGUE AFUA_8G07350)-RELATED"/>
    <property type="match status" value="1"/>
</dbReference>
<feature type="domain" description="Cupin type-2" evidence="1">
    <location>
        <begin position="39"/>
        <end position="98"/>
    </location>
</feature>
<dbReference type="PANTHER" id="PTHR36440">
    <property type="entry name" value="PUTATIVE (AFU_ORTHOLOGUE AFUA_8G07350)-RELATED"/>
    <property type="match status" value="1"/>
</dbReference>
<keyword evidence="2" id="KW-0614">Plasmid</keyword>
<dbReference type="Pfam" id="PF07883">
    <property type="entry name" value="Cupin_2"/>
    <property type="match status" value="1"/>
</dbReference>
<reference evidence="2 3" key="1">
    <citation type="journal article" date="2018" name="Front. Microbiol.">
        <title>Hydrolytic Capabilities as a Key to Environmental Success: Chitinolytic and Cellulolytic Acidobacteria From Acidic Sub-arctic Soils and Boreal Peatlands.</title>
        <authorList>
            <person name="Belova S.E."/>
            <person name="Ravin N.V."/>
            <person name="Pankratov T.A."/>
            <person name="Rakitin A.L."/>
            <person name="Ivanova A.A."/>
            <person name="Beletsky A.V."/>
            <person name="Mardanov A.V."/>
            <person name="Sinninghe Damste J.S."/>
            <person name="Dedysh S.N."/>
        </authorList>
    </citation>
    <scope>NUCLEOTIDE SEQUENCE [LARGE SCALE GENOMIC DNA]</scope>
    <source>
        <strain evidence="2 3">SBC82</strain>
        <plasmid evidence="3">pacpol4</plasmid>
    </source>
</reference>
<dbReference type="InterPro" id="IPR011051">
    <property type="entry name" value="RmlC_Cupin_sf"/>
</dbReference>
<organism evidence="2 3">
    <name type="scientific">Acidisarcina polymorpha</name>
    <dbReference type="NCBI Taxonomy" id="2211140"/>
    <lineage>
        <taxon>Bacteria</taxon>
        <taxon>Pseudomonadati</taxon>
        <taxon>Acidobacteriota</taxon>
        <taxon>Terriglobia</taxon>
        <taxon>Terriglobales</taxon>
        <taxon>Acidobacteriaceae</taxon>
        <taxon>Acidisarcina</taxon>
    </lineage>
</organism>
<dbReference type="Gene3D" id="2.60.120.10">
    <property type="entry name" value="Jelly Rolls"/>
    <property type="match status" value="1"/>
</dbReference>